<proteinExistence type="predicted"/>
<reference evidence="1 2" key="1">
    <citation type="submission" date="2016-10" db="EMBL/GenBank/DDBJ databases">
        <authorList>
            <person name="de Groot N.N."/>
        </authorList>
    </citation>
    <scope>NUCLEOTIDE SEQUENCE [LARGE SCALE GENOMIC DNA]</scope>
    <source>
        <strain evidence="1 2">DSM 25383</strain>
    </source>
</reference>
<dbReference type="EMBL" id="FNRI01000005">
    <property type="protein sequence ID" value="SEA71886.1"/>
    <property type="molecule type" value="Genomic_DNA"/>
</dbReference>
<keyword evidence="2" id="KW-1185">Reference proteome</keyword>
<dbReference type="AlphaFoldDB" id="A0A1H4DHA4"/>
<protein>
    <submittedName>
        <fullName evidence="1">Uncharacterized protein</fullName>
    </submittedName>
</protein>
<dbReference type="Proteomes" id="UP000183253">
    <property type="component" value="Unassembled WGS sequence"/>
</dbReference>
<gene>
    <name evidence="1" type="ORF">SAMN05444145_105282</name>
</gene>
<dbReference type="STRING" id="1033731.SAMN05444145_105282"/>
<evidence type="ECO:0000313" key="2">
    <source>
        <dbReference type="Proteomes" id="UP000183253"/>
    </source>
</evidence>
<evidence type="ECO:0000313" key="1">
    <source>
        <dbReference type="EMBL" id="SEA71886.1"/>
    </source>
</evidence>
<accession>A0A1H4DHA4</accession>
<organism evidence="1 2">
    <name type="scientific">Alistipes timonensis JC136</name>
    <dbReference type="NCBI Taxonomy" id="1033731"/>
    <lineage>
        <taxon>Bacteria</taxon>
        <taxon>Pseudomonadati</taxon>
        <taxon>Bacteroidota</taxon>
        <taxon>Bacteroidia</taxon>
        <taxon>Bacteroidales</taxon>
        <taxon>Rikenellaceae</taxon>
        <taxon>Alistipes</taxon>
    </lineage>
</organism>
<sequence>MPFFKIIGQSVGYPENIHILCIPIFRKIQASYFGRKFAM</sequence>
<name>A0A1H4DHA4_9BACT</name>